<dbReference type="PANTHER" id="PTHR24394">
    <property type="entry name" value="ZINC FINGER PROTEIN"/>
    <property type="match status" value="1"/>
</dbReference>
<gene>
    <name evidence="8" type="ORF">OXX778_LOCUS2751</name>
</gene>
<accession>A0A813N991</accession>
<dbReference type="InterPro" id="IPR013087">
    <property type="entry name" value="Znf_C2H2_type"/>
</dbReference>
<dbReference type="GO" id="GO:0008270">
    <property type="term" value="F:zinc ion binding"/>
    <property type="evidence" value="ECO:0007669"/>
    <property type="project" value="UniProtKB-KW"/>
</dbReference>
<evidence type="ECO:0000256" key="1">
    <source>
        <dbReference type="ARBA" id="ARBA00004123"/>
    </source>
</evidence>
<evidence type="ECO:0000256" key="6">
    <source>
        <dbReference type="ARBA" id="ARBA00023242"/>
    </source>
</evidence>
<keyword evidence="2" id="KW-0479">Metal-binding</keyword>
<dbReference type="Gene3D" id="3.30.160.60">
    <property type="entry name" value="Classic Zinc Finger"/>
    <property type="match status" value="1"/>
</dbReference>
<evidence type="ECO:0000313" key="9">
    <source>
        <dbReference type="Proteomes" id="UP000663879"/>
    </source>
</evidence>
<dbReference type="GO" id="GO:0000981">
    <property type="term" value="F:DNA-binding transcription factor activity, RNA polymerase II-specific"/>
    <property type="evidence" value="ECO:0007669"/>
    <property type="project" value="TreeGrafter"/>
</dbReference>
<feature type="domain" description="C2H2-type" evidence="7">
    <location>
        <begin position="355"/>
        <end position="378"/>
    </location>
</feature>
<comment type="subcellular location">
    <subcellularLocation>
        <location evidence="1">Nucleus</location>
    </subcellularLocation>
</comment>
<proteinExistence type="predicted"/>
<dbReference type="SUPFAM" id="SSF57667">
    <property type="entry name" value="beta-beta-alpha zinc fingers"/>
    <property type="match status" value="1"/>
</dbReference>
<dbReference type="InterPro" id="IPR057356">
    <property type="entry name" value="Znf-C2H2_ZNF592"/>
</dbReference>
<evidence type="ECO:0000256" key="4">
    <source>
        <dbReference type="ARBA" id="ARBA00022771"/>
    </source>
</evidence>
<dbReference type="EMBL" id="CAJNOC010000223">
    <property type="protein sequence ID" value="CAF0729531.1"/>
    <property type="molecule type" value="Genomic_DNA"/>
</dbReference>
<dbReference type="PANTHER" id="PTHR24394:SF29">
    <property type="entry name" value="MYONEURIN"/>
    <property type="match status" value="1"/>
</dbReference>
<evidence type="ECO:0000256" key="5">
    <source>
        <dbReference type="ARBA" id="ARBA00022833"/>
    </source>
</evidence>
<evidence type="ECO:0000256" key="2">
    <source>
        <dbReference type="ARBA" id="ARBA00022723"/>
    </source>
</evidence>
<protein>
    <recommendedName>
        <fullName evidence="7">C2H2-type domain-containing protein</fullName>
    </recommendedName>
</protein>
<dbReference type="AlphaFoldDB" id="A0A813N991"/>
<dbReference type="PROSITE" id="PS00028">
    <property type="entry name" value="ZINC_FINGER_C2H2_1"/>
    <property type="match status" value="2"/>
</dbReference>
<evidence type="ECO:0000259" key="7">
    <source>
        <dbReference type="PROSITE" id="PS00028"/>
    </source>
</evidence>
<dbReference type="OrthoDB" id="8856548at2759"/>
<keyword evidence="9" id="KW-1185">Reference proteome</keyword>
<organism evidence="8 9">
    <name type="scientific">Brachionus calyciflorus</name>
    <dbReference type="NCBI Taxonomy" id="104777"/>
    <lineage>
        <taxon>Eukaryota</taxon>
        <taxon>Metazoa</taxon>
        <taxon>Spiralia</taxon>
        <taxon>Gnathifera</taxon>
        <taxon>Rotifera</taxon>
        <taxon>Eurotatoria</taxon>
        <taxon>Monogononta</taxon>
        <taxon>Pseudotrocha</taxon>
        <taxon>Ploima</taxon>
        <taxon>Brachionidae</taxon>
        <taxon>Brachionus</taxon>
    </lineage>
</organism>
<evidence type="ECO:0000256" key="3">
    <source>
        <dbReference type="ARBA" id="ARBA00022737"/>
    </source>
</evidence>
<name>A0A813N991_9BILA</name>
<keyword evidence="6" id="KW-0539">Nucleus</keyword>
<keyword evidence="3" id="KW-0677">Repeat</keyword>
<feature type="domain" description="C2H2-type" evidence="7">
    <location>
        <begin position="502"/>
        <end position="523"/>
    </location>
</feature>
<dbReference type="Proteomes" id="UP000663879">
    <property type="component" value="Unassembled WGS sequence"/>
</dbReference>
<dbReference type="InterPro" id="IPR036236">
    <property type="entry name" value="Znf_C2H2_sf"/>
</dbReference>
<dbReference type="SMART" id="SM00355">
    <property type="entry name" value="ZnF_C2H2"/>
    <property type="match status" value="6"/>
</dbReference>
<reference evidence="8" key="1">
    <citation type="submission" date="2021-02" db="EMBL/GenBank/DDBJ databases">
        <authorList>
            <person name="Nowell W R."/>
        </authorList>
    </citation>
    <scope>NUCLEOTIDE SEQUENCE</scope>
    <source>
        <strain evidence="8">Ploen Becks lab</strain>
    </source>
</reference>
<comment type="caution">
    <text evidence="8">The sequence shown here is derived from an EMBL/GenBank/DDBJ whole genome shotgun (WGS) entry which is preliminary data.</text>
</comment>
<dbReference type="GO" id="GO:0005634">
    <property type="term" value="C:nucleus"/>
    <property type="evidence" value="ECO:0007669"/>
    <property type="project" value="UniProtKB-SubCell"/>
</dbReference>
<keyword evidence="4" id="KW-0863">Zinc-finger</keyword>
<sequence>MSRKISPKTDLILNDLQQTRLIDFGFKIELINKVLNDSQISLNSLQLINFLNYYFDENADEIEHRTSGNLSICFPCIACSAQFSYEQTFHLHLDRRAIFLKLHCSECKQTKVFFNKCKLFYHIYSHKSSLFEPKYNKIQIDQIPVEKASQQNSKHSESLNFIFSSLHGLITQNPRIDVNLSINHRFKLNEQDLHQIKLFIKRLKNNRFLSYKCPVCDALFLDYKDLKLHFIQSRKHDSEYLTQRTYFKTLKEKYLNSQIKNSNDEEDINIDILNTFSLDKLQYSTKCSQLVNLNLIEINFKFFNLNNISRQRLICPECGLVFDYSLNKNYIELFKLHLKYDCLFMLRYDMDEIKCLFSMCNQTFNSSGALLNHWCTDHVIKNHQCESCIKNKQETEFEEIDKLESGLSINLISQINKHYFEKHKNEGVSITTRYGCQCKMTNLYDETKCQLFNNVKNLKSHLMDQINRALLSIDCFVCKKLVLSKDYVSHMKDHEDEKFYVCPECGPVMGQEPSLHVHILRNHLQTTGLKSSYCKLLDDKKESNAQTHVYLCLNCRLFFSNESKFCHNCWSPLQPTNSNNYFSPIYLKFNVNKFMDMENNNDNNKQVNMDDDPDIIVIKDSQPE</sequence>
<dbReference type="Pfam" id="PF25412">
    <property type="entry name" value="zf-C2H2_ZNF592"/>
    <property type="match status" value="1"/>
</dbReference>
<keyword evidence="5" id="KW-0862">Zinc</keyword>
<evidence type="ECO:0000313" key="8">
    <source>
        <dbReference type="EMBL" id="CAF0729531.1"/>
    </source>
</evidence>